<evidence type="ECO:0000259" key="1">
    <source>
        <dbReference type="PROSITE" id="PS50123"/>
    </source>
</evidence>
<proteinExistence type="predicted"/>
<sequence>MRSQVQEIDRFLEELYLKFGLDFRGYSKPSLYRRVSRFLSENKLSSDPAAWIEVFEKDGFLDRFLQQVTVNYSEMFRDPKFYSAITKDIIPYLATFPSVRIWVPGCAAGEEAYSFAIMLKEAGIYHKCTIYATDIDPHCLQMARKAIYPLDMLRTYSRNYLLAGGKEDFSTYYTANYGYAQFDKSLSERIIFASHNLVSESAFNSFQLISCRNVLIYFGRELQEMVLDNFNRNIEGSGYLCLGSRETIQFSGIKNQYKQISDQKIYKKIYL</sequence>
<dbReference type="InterPro" id="IPR000780">
    <property type="entry name" value="CheR_MeTrfase"/>
</dbReference>
<dbReference type="SUPFAM" id="SSF53335">
    <property type="entry name" value="S-adenosyl-L-methionine-dependent methyltransferases"/>
    <property type="match status" value="1"/>
</dbReference>
<reference evidence="2 3" key="1">
    <citation type="submission" date="2024-01" db="EMBL/GenBank/DDBJ databases">
        <title>Sphingobacterium tenebrionis sp. nov., a novel endophyte isolated from tenebrio molitor intestines.</title>
        <authorList>
            <person name="Zhang C."/>
        </authorList>
    </citation>
    <scope>NUCLEOTIDE SEQUENCE [LARGE SCALE GENOMIC DNA]</scope>
    <source>
        <strain evidence="2 3">PU5-4</strain>
    </source>
</reference>
<dbReference type="PROSITE" id="PS50123">
    <property type="entry name" value="CHER"/>
    <property type="match status" value="1"/>
</dbReference>
<dbReference type="InterPro" id="IPR022642">
    <property type="entry name" value="CheR_C"/>
</dbReference>
<dbReference type="PANTHER" id="PTHR24422">
    <property type="entry name" value="CHEMOTAXIS PROTEIN METHYLTRANSFERASE"/>
    <property type="match status" value="1"/>
</dbReference>
<dbReference type="InterPro" id="IPR022641">
    <property type="entry name" value="CheR_N"/>
</dbReference>
<keyword evidence="3" id="KW-1185">Reference proteome</keyword>
<dbReference type="PANTHER" id="PTHR24422:SF8">
    <property type="entry name" value="CHEMOTAXIS PROTEIN"/>
    <property type="match status" value="1"/>
</dbReference>
<dbReference type="EMBL" id="JAYLLN010000003">
    <property type="protein sequence ID" value="MEI5983775.1"/>
    <property type="molecule type" value="Genomic_DNA"/>
</dbReference>
<dbReference type="RefSeq" id="WP_134778110.1">
    <property type="nucleotide sequence ID" value="NZ_JAYLLN010000003.1"/>
</dbReference>
<dbReference type="GO" id="GO:0032259">
    <property type="term" value="P:methylation"/>
    <property type="evidence" value="ECO:0007669"/>
    <property type="project" value="UniProtKB-KW"/>
</dbReference>
<protein>
    <submittedName>
        <fullName evidence="2">CheR family methyltransferase</fullName>
    </submittedName>
</protein>
<dbReference type="Gene3D" id="3.40.50.150">
    <property type="entry name" value="Vaccinia Virus protein VP39"/>
    <property type="match status" value="1"/>
</dbReference>
<keyword evidence="2" id="KW-0489">Methyltransferase</keyword>
<evidence type="ECO:0000313" key="3">
    <source>
        <dbReference type="Proteomes" id="UP001363035"/>
    </source>
</evidence>
<keyword evidence="2" id="KW-0808">Transferase</keyword>
<dbReference type="Pfam" id="PF01739">
    <property type="entry name" value="CheR"/>
    <property type="match status" value="1"/>
</dbReference>
<comment type="caution">
    <text evidence="2">The sequence shown here is derived from an EMBL/GenBank/DDBJ whole genome shotgun (WGS) entry which is preliminary data.</text>
</comment>
<dbReference type="SMART" id="SM00138">
    <property type="entry name" value="MeTrc"/>
    <property type="match status" value="1"/>
</dbReference>
<dbReference type="InterPro" id="IPR050903">
    <property type="entry name" value="Bact_Chemotaxis_MeTrfase"/>
</dbReference>
<name>A0ABU8I3I9_9SPHI</name>
<dbReference type="Proteomes" id="UP001363035">
    <property type="component" value="Unassembled WGS sequence"/>
</dbReference>
<dbReference type="GO" id="GO:0008168">
    <property type="term" value="F:methyltransferase activity"/>
    <property type="evidence" value="ECO:0007669"/>
    <property type="project" value="UniProtKB-KW"/>
</dbReference>
<accession>A0ABU8I3I9</accession>
<dbReference type="Pfam" id="PF03705">
    <property type="entry name" value="CheR_N"/>
    <property type="match status" value="1"/>
</dbReference>
<evidence type="ECO:0000313" key="2">
    <source>
        <dbReference type="EMBL" id="MEI5983775.1"/>
    </source>
</evidence>
<feature type="domain" description="CheR-type methyltransferase" evidence="1">
    <location>
        <begin position="1"/>
        <end position="248"/>
    </location>
</feature>
<gene>
    <name evidence="2" type="ORF">VJ786_02545</name>
</gene>
<dbReference type="InterPro" id="IPR029063">
    <property type="entry name" value="SAM-dependent_MTases_sf"/>
</dbReference>
<dbReference type="PRINTS" id="PR00996">
    <property type="entry name" value="CHERMTFRASE"/>
</dbReference>
<organism evidence="2 3">
    <name type="scientific">Sphingobacterium tenebrionis</name>
    <dbReference type="NCBI Taxonomy" id="3111775"/>
    <lineage>
        <taxon>Bacteria</taxon>
        <taxon>Pseudomonadati</taxon>
        <taxon>Bacteroidota</taxon>
        <taxon>Sphingobacteriia</taxon>
        <taxon>Sphingobacteriales</taxon>
        <taxon>Sphingobacteriaceae</taxon>
        <taxon>Sphingobacterium</taxon>
    </lineage>
</organism>